<evidence type="ECO:0000313" key="1">
    <source>
        <dbReference type="EMBL" id="NMO21508.1"/>
    </source>
</evidence>
<reference evidence="1 2" key="1">
    <citation type="submission" date="2020-04" db="EMBL/GenBank/DDBJ databases">
        <title>Draft genome of Pyxidicoccus fallax type strain.</title>
        <authorList>
            <person name="Whitworth D.E."/>
        </authorList>
    </citation>
    <scope>NUCLEOTIDE SEQUENCE [LARGE SCALE GENOMIC DNA]</scope>
    <source>
        <strain evidence="1 2">DSM 14698</strain>
    </source>
</reference>
<organism evidence="1 2">
    <name type="scientific">Pyxidicoccus fallax</name>
    <dbReference type="NCBI Taxonomy" id="394095"/>
    <lineage>
        <taxon>Bacteria</taxon>
        <taxon>Pseudomonadati</taxon>
        <taxon>Myxococcota</taxon>
        <taxon>Myxococcia</taxon>
        <taxon>Myxococcales</taxon>
        <taxon>Cystobacterineae</taxon>
        <taxon>Myxococcaceae</taxon>
        <taxon>Pyxidicoccus</taxon>
    </lineage>
</organism>
<gene>
    <name evidence="1" type="ORF">HG543_42670</name>
</gene>
<dbReference type="AlphaFoldDB" id="A0A848LU23"/>
<protein>
    <submittedName>
        <fullName evidence="1">Uncharacterized protein</fullName>
    </submittedName>
</protein>
<comment type="caution">
    <text evidence="1">The sequence shown here is derived from an EMBL/GenBank/DDBJ whole genome shotgun (WGS) entry which is preliminary data.</text>
</comment>
<sequence length="277" mass="31065">MNAAFIQCGDVNRVERELARLVVEMGRQLVIPRQRKTDHRDPMQIGKGEEVRRWGIAGFRGAPGWTAIRTAPFELLMQGSPPLLARLAEQVGAPAFQYNIHDSSSGLLMEADAHGRVELSGYVSHEPREYWNGDPPIDRVEPRFRIIDPSDVAAWAEATMPKARVKVMDSSKGNLQTEDPELMRWLRDIGAEVDPTEGRSGHYDVWTFHPAHVIRKFAEADDTGLFLDPDWCVEPAFKTVFGGPNAEHCDNLCMVQTLIPHAPLPIDGFVLYAESKE</sequence>
<dbReference type="EMBL" id="JABBJJ010000329">
    <property type="protein sequence ID" value="NMO21508.1"/>
    <property type="molecule type" value="Genomic_DNA"/>
</dbReference>
<dbReference type="Proteomes" id="UP000518300">
    <property type="component" value="Unassembled WGS sequence"/>
</dbReference>
<evidence type="ECO:0000313" key="2">
    <source>
        <dbReference type="Proteomes" id="UP000518300"/>
    </source>
</evidence>
<accession>A0A848LU23</accession>
<name>A0A848LU23_9BACT</name>
<keyword evidence="2" id="KW-1185">Reference proteome</keyword>
<dbReference type="RefSeq" id="WP_169350693.1">
    <property type="nucleotide sequence ID" value="NZ_JABBJJ010000329.1"/>
</dbReference>
<proteinExistence type="predicted"/>